<dbReference type="GO" id="GO:0006152">
    <property type="term" value="P:purine nucleoside catabolic process"/>
    <property type="evidence" value="ECO:0007669"/>
    <property type="project" value="TreeGrafter"/>
</dbReference>
<dbReference type="GO" id="GO:0008477">
    <property type="term" value="F:purine nucleosidase activity"/>
    <property type="evidence" value="ECO:0007669"/>
    <property type="project" value="TreeGrafter"/>
</dbReference>
<dbReference type="PANTHER" id="PTHR12304">
    <property type="entry name" value="INOSINE-URIDINE PREFERRING NUCLEOSIDE HYDROLASE"/>
    <property type="match status" value="1"/>
</dbReference>
<organism evidence="4 5">
    <name type="scientific">Nocardia nova</name>
    <dbReference type="NCBI Taxonomy" id="37330"/>
    <lineage>
        <taxon>Bacteria</taxon>
        <taxon>Bacillati</taxon>
        <taxon>Actinomycetota</taxon>
        <taxon>Actinomycetes</taxon>
        <taxon>Mycobacteriales</taxon>
        <taxon>Nocardiaceae</taxon>
        <taxon>Nocardia</taxon>
    </lineage>
</organism>
<dbReference type="Proteomes" id="UP000239874">
    <property type="component" value="Unassembled WGS sequence"/>
</dbReference>
<proteinExistence type="predicted"/>
<evidence type="ECO:0000313" key="5">
    <source>
        <dbReference type="Proteomes" id="UP000239874"/>
    </source>
</evidence>
<gene>
    <name evidence="4" type="ORF">C5E45_15280</name>
</gene>
<keyword evidence="1 4" id="KW-0378">Hydrolase</keyword>
<feature type="domain" description="Inosine/uridine-preferring nucleoside hydrolase" evidence="3">
    <location>
        <begin position="10"/>
        <end position="255"/>
    </location>
</feature>
<protein>
    <submittedName>
        <fullName evidence="4">Nucleoside hydrolase</fullName>
    </submittedName>
</protein>
<comment type="caution">
    <text evidence="4">The sequence shown here is derived from an EMBL/GenBank/DDBJ whole genome shotgun (WGS) entry which is preliminary data.</text>
</comment>
<dbReference type="EMBL" id="PSZC01000009">
    <property type="protein sequence ID" value="PPJ37478.1"/>
    <property type="molecule type" value="Genomic_DNA"/>
</dbReference>
<evidence type="ECO:0000313" key="4">
    <source>
        <dbReference type="EMBL" id="PPJ37478.1"/>
    </source>
</evidence>
<dbReference type="OrthoDB" id="9797882at2"/>
<dbReference type="InterPro" id="IPR001910">
    <property type="entry name" value="Inosine/uridine_hydrolase_dom"/>
</dbReference>
<evidence type="ECO:0000259" key="3">
    <source>
        <dbReference type="Pfam" id="PF01156"/>
    </source>
</evidence>
<evidence type="ECO:0000256" key="1">
    <source>
        <dbReference type="ARBA" id="ARBA00022801"/>
    </source>
</evidence>
<accession>A0A2S6AQH7</accession>
<keyword evidence="2" id="KW-0326">Glycosidase</keyword>
<dbReference type="PANTHER" id="PTHR12304:SF59">
    <property type="entry name" value="INOSINE-URIDINE PREFERRING NUCLEOSIDE HYDROLASE FAMILY PROTEIN"/>
    <property type="match status" value="1"/>
</dbReference>
<evidence type="ECO:0000256" key="2">
    <source>
        <dbReference type="ARBA" id="ARBA00023295"/>
    </source>
</evidence>
<dbReference type="Gene3D" id="3.90.245.10">
    <property type="entry name" value="Ribonucleoside hydrolase-like"/>
    <property type="match status" value="1"/>
</dbReference>
<sequence length="325" mass="34757">MTRLPVCICTDLGNDPDDLLALVIAAAALPLRLIVTSDEFGGGERARLARYLLNLCGRTGVVVVAGEEIEGAEARWVCDGLVPSNFPPTSMPITGSMVEAVRTVLGDGHRAAWIGQGPVTNLAWLYKCAPELARRLVITLMGGGPAHLYRDPSRASHNPRMDPASARAIWTAPDLDLRLVTSDVTFTDANEITRDSEIYRLLAADNSPKWARLVADGYDRWFARKRPGSKAADPMAVTAAAGLPFVTFDAVRVAIGSDARMHLDPNGTALRMSTAADYTAFRSWVAMVVQHALESGMGYEPSLIGRLPSVPGPTAVGAAPIGRRS</sequence>
<dbReference type="AlphaFoldDB" id="A0A2S6AQH7"/>
<dbReference type="GO" id="GO:0005829">
    <property type="term" value="C:cytosol"/>
    <property type="evidence" value="ECO:0007669"/>
    <property type="project" value="TreeGrafter"/>
</dbReference>
<dbReference type="InterPro" id="IPR036452">
    <property type="entry name" value="Ribo_hydro-like"/>
</dbReference>
<reference evidence="4 5" key="1">
    <citation type="submission" date="2018-02" db="EMBL/GenBank/DDBJ databases">
        <title>8 Nocardia nova and 1 Nocardia cyriacigeorgica strain used for evolution to TMP-SMX.</title>
        <authorList>
            <person name="Mehta H."/>
            <person name="Weng J."/>
            <person name="Shamoo Y."/>
        </authorList>
    </citation>
    <scope>NUCLEOTIDE SEQUENCE [LARGE SCALE GENOMIC DNA]</scope>
    <source>
        <strain evidence="4 5">MDA3139</strain>
    </source>
</reference>
<dbReference type="InterPro" id="IPR023186">
    <property type="entry name" value="IUNH"/>
</dbReference>
<dbReference type="RefSeq" id="WP_104378369.1">
    <property type="nucleotide sequence ID" value="NZ_PSZE01000027.1"/>
</dbReference>
<dbReference type="Pfam" id="PF01156">
    <property type="entry name" value="IU_nuc_hydro"/>
    <property type="match status" value="1"/>
</dbReference>
<name>A0A2S6AQH7_9NOCA</name>
<dbReference type="SUPFAM" id="SSF53590">
    <property type="entry name" value="Nucleoside hydrolase"/>
    <property type="match status" value="1"/>
</dbReference>